<keyword evidence="3" id="KW-1185">Reference proteome</keyword>
<dbReference type="EMBL" id="LVVM01003298">
    <property type="protein sequence ID" value="OJA15164.1"/>
    <property type="molecule type" value="Genomic_DNA"/>
</dbReference>
<dbReference type="Proteomes" id="UP000183567">
    <property type="component" value="Unassembled WGS sequence"/>
</dbReference>
<gene>
    <name evidence="2" type="ORF">AZE42_08926</name>
</gene>
<evidence type="ECO:0000313" key="3">
    <source>
        <dbReference type="Proteomes" id="UP000183567"/>
    </source>
</evidence>
<accession>A0A1J8QU20</accession>
<protein>
    <submittedName>
        <fullName evidence="2">Uncharacterized protein</fullName>
    </submittedName>
</protein>
<evidence type="ECO:0000313" key="2">
    <source>
        <dbReference type="EMBL" id="OJA15164.1"/>
    </source>
</evidence>
<organism evidence="2 3">
    <name type="scientific">Rhizopogon vesiculosus</name>
    <dbReference type="NCBI Taxonomy" id="180088"/>
    <lineage>
        <taxon>Eukaryota</taxon>
        <taxon>Fungi</taxon>
        <taxon>Dikarya</taxon>
        <taxon>Basidiomycota</taxon>
        <taxon>Agaricomycotina</taxon>
        <taxon>Agaricomycetes</taxon>
        <taxon>Agaricomycetidae</taxon>
        <taxon>Boletales</taxon>
        <taxon>Suillineae</taxon>
        <taxon>Rhizopogonaceae</taxon>
        <taxon>Rhizopogon</taxon>
    </lineage>
</organism>
<dbReference type="OrthoDB" id="3042036at2759"/>
<proteinExistence type="predicted"/>
<evidence type="ECO:0000256" key="1">
    <source>
        <dbReference type="SAM" id="MobiDB-lite"/>
    </source>
</evidence>
<comment type="caution">
    <text evidence="2">The sequence shown here is derived from an EMBL/GenBank/DDBJ whole genome shotgun (WGS) entry which is preliminary data.</text>
</comment>
<dbReference type="AlphaFoldDB" id="A0A1J8QU20"/>
<name>A0A1J8QU20_9AGAM</name>
<feature type="region of interest" description="Disordered" evidence="1">
    <location>
        <begin position="395"/>
        <end position="419"/>
    </location>
</feature>
<reference evidence="2 3" key="1">
    <citation type="submission" date="2016-03" db="EMBL/GenBank/DDBJ databases">
        <title>Comparative genomics of the ectomycorrhizal sister species Rhizopogon vinicolor and Rhizopogon vesiculosus (Basidiomycota: Boletales) reveals a divergence of the mating type B locus.</title>
        <authorList>
            <person name="Mujic A.B."/>
            <person name="Kuo A."/>
            <person name="Tritt A."/>
            <person name="Lipzen A."/>
            <person name="Chen C."/>
            <person name="Johnson J."/>
            <person name="Sharma A."/>
            <person name="Barry K."/>
            <person name="Grigoriev I.V."/>
            <person name="Spatafora J.W."/>
        </authorList>
    </citation>
    <scope>NUCLEOTIDE SEQUENCE [LARGE SCALE GENOMIC DNA]</scope>
    <source>
        <strain evidence="2 3">AM-OR11-056</strain>
    </source>
</reference>
<sequence>MEQFEKKSERHLLACDLEIRARRMMKCFANITATLPLPDSNMRSAWDLLPNDTTDKMPMPLKVGADFLRAPPSIPMDAAPAVVNGASPRTRSHGIDWELIYETSSPTRDTTTFEVTSDTCMTGNISANTGSEACPPTVGGRVSVETNKSAASALPQSNENHSCPSDVESSLVSQSESPVFARAFEDIINDKIEEMRLHGLDFVVQSLLATGAQSVGSASVVSMVVRATISKLTKDSTTQAKSFEKALRIRALEVFRRHWKLDGDWRRICSTSDQCSTLTLIGVNKAGLVGFLFCANVVTAEDIVVCLSILLDEVHFDRLCAMHAMLLHADDRLCKNRNLAALKQFKERLFIVDPVTDMYLWAPAPHTRALLQDIYDKIEGWMAIQANKRERFRESYLTRKQPPAKAVGPRLRQGGSHRP</sequence>
<feature type="region of interest" description="Disordered" evidence="1">
    <location>
        <begin position="147"/>
        <end position="170"/>
    </location>
</feature>